<dbReference type="Proteomes" id="UP000095651">
    <property type="component" value="Unassembled WGS sequence"/>
</dbReference>
<dbReference type="Pfam" id="PF19538">
    <property type="entry name" value="DUF6062"/>
    <property type="match status" value="1"/>
</dbReference>
<dbReference type="InterPro" id="IPR045706">
    <property type="entry name" value="DUF6062"/>
</dbReference>
<accession>A0A173Z6I6</accession>
<gene>
    <name evidence="1" type="ORF">ERS852407_00901</name>
</gene>
<sequence length="257" mass="30438">MTMKEKLYEIPMNDAMDADDECPFCYVERKTEQELMDFVLGSCASYMESDTREATDKAGFCRVHQKKMFDYGNALGNGWILKTYYKKLIQEMKSEFKDYTPGKTSVMDRITGKAGKREGGNPIEKWVNEKERTCYICDRFHEVYERYIATFFHLYKKDAVFREKVKNGKGVCLHHFAELCAGADRYLNDAERRDFYPMIFDVMQRNMERLSADVDWFIEKYDYLNRDADWKQSKDAIQRGMQKIRGGYPADPVYRMK</sequence>
<dbReference type="EMBL" id="CYZE01000002">
    <property type="protein sequence ID" value="CUN71931.1"/>
    <property type="molecule type" value="Genomic_DNA"/>
</dbReference>
<evidence type="ECO:0000313" key="2">
    <source>
        <dbReference type="Proteomes" id="UP000095651"/>
    </source>
</evidence>
<reference evidence="1 2" key="1">
    <citation type="submission" date="2015-09" db="EMBL/GenBank/DDBJ databases">
        <authorList>
            <consortium name="Pathogen Informatics"/>
        </authorList>
    </citation>
    <scope>NUCLEOTIDE SEQUENCE [LARGE SCALE GENOMIC DNA]</scope>
    <source>
        <strain evidence="1 2">2789STDY5608850</strain>
    </source>
</reference>
<organism evidence="1 2">
    <name type="scientific">Hungatella hathewayi</name>
    <dbReference type="NCBI Taxonomy" id="154046"/>
    <lineage>
        <taxon>Bacteria</taxon>
        <taxon>Bacillati</taxon>
        <taxon>Bacillota</taxon>
        <taxon>Clostridia</taxon>
        <taxon>Lachnospirales</taxon>
        <taxon>Lachnospiraceae</taxon>
        <taxon>Hungatella</taxon>
    </lineage>
</organism>
<proteinExistence type="predicted"/>
<dbReference type="AlphaFoldDB" id="A0A173Z6I6"/>
<evidence type="ECO:0000313" key="1">
    <source>
        <dbReference type="EMBL" id="CUN71931.1"/>
    </source>
</evidence>
<name>A0A173Z6I6_9FIRM</name>
<protein>
    <submittedName>
        <fullName evidence="1">Extracellular solute-binding protein family 1</fullName>
    </submittedName>
</protein>